<sequence length="62" mass="6977">MPFEQCCNYIALFKVFPPFFGSGGYTSCSMGLYLPRIPRCLHQTILCTEAKVTYLKGATKFS</sequence>
<keyword evidence="2" id="KW-1185">Reference proteome</keyword>
<gene>
    <name evidence="1" type="ORF">MANES_07G141501v8</name>
</gene>
<evidence type="ECO:0000313" key="2">
    <source>
        <dbReference type="Proteomes" id="UP000091857"/>
    </source>
</evidence>
<protein>
    <submittedName>
        <fullName evidence="1">Uncharacterized protein</fullName>
    </submittedName>
</protein>
<dbReference type="EMBL" id="CM004393">
    <property type="protein sequence ID" value="KAG8651569.1"/>
    <property type="molecule type" value="Genomic_DNA"/>
</dbReference>
<accession>A0ACB7HHY9</accession>
<name>A0ACB7HHY9_MANES</name>
<evidence type="ECO:0000313" key="1">
    <source>
        <dbReference type="EMBL" id="KAG8651569.1"/>
    </source>
</evidence>
<reference evidence="2" key="1">
    <citation type="journal article" date="2016" name="Nat. Biotechnol.">
        <title>Sequencing wild and cultivated cassava and related species reveals extensive interspecific hybridization and genetic diversity.</title>
        <authorList>
            <person name="Bredeson J.V."/>
            <person name="Lyons J.B."/>
            <person name="Prochnik S.E."/>
            <person name="Wu G.A."/>
            <person name="Ha C.M."/>
            <person name="Edsinger-Gonzales E."/>
            <person name="Grimwood J."/>
            <person name="Schmutz J."/>
            <person name="Rabbi I.Y."/>
            <person name="Egesi C."/>
            <person name="Nauluvula P."/>
            <person name="Lebot V."/>
            <person name="Ndunguru J."/>
            <person name="Mkamilo G."/>
            <person name="Bart R.S."/>
            <person name="Setter T.L."/>
            <person name="Gleadow R.M."/>
            <person name="Kulakow P."/>
            <person name="Ferguson M.E."/>
            <person name="Rounsley S."/>
            <person name="Rokhsar D.S."/>
        </authorList>
    </citation>
    <scope>NUCLEOTIDE SEQUENCE [LARGE SCALE GENOMIC DNA]</scope>
    <source>
        <strain evidence="2">cv. AM560-2</strain>
    </source>
</reference>
<dbReference type="Proteomes" id="UP000091857">
    <property type="component" value="Chromosome 7"/>
</dbReference>
<proteinExistence type="predicted"/>
<comment type="caution">
    <text evidence="1">The sequence shown here is derived from an EMBL/GenBank/DDBJ whole genome shotgun (WGS) entry which is preliminary data.</text>
</comment>
<organism evidence="1 2">
    <name type="scientific">Manihot esculenta</name>
    <name type="common">Cassava</name>
    <name type="synonym">Jatropha manihot</name>
    <dbReference type="NCBI Taxonomy" id="3983"/>
    <lineage>
        <taxon>Eukaryota</taxon>
        <taxon>Viridiplantae</taxon>
        <taxon>Streptophyta</taxon>
        <taxon>Embryophyta</taxon>
        <taxon>Tracheophyta</taxon>
        <taxon>Spermatophyta</taxon>
        <taxon>Magnoliopsida</taxon>
        <taxon>eudicotyledons</taxon>
        <taxon>Gunneridae</taxon>
        <taxon>Pentapetalae</taxon>
        <taxon>rosids</taxon>
        <taxon>fabids</taxon>
        <taxon>Malpighiales</taxon>
        <taxon>Euphorbiaceae</taxon>
        <taxon>Crotonoideae</taxon>
        <taxon>Manihoteae</taxon>
        <taxon>Manihot</taxon>
    </lineage>
</organism>